<dbReference type="PRINTS" id="PR00081">
    <property type="entry name" value="GDHRDH"/>
</dbReference>
<dbReference type="SUPFAM" id="SSF51735">
    <property type="entry name" value="NAD(P)-binding Rossmann-fold domains"/>
    <property type="match status" value="1"/>
</dbReference>
<protein>
    <submittedName>
        <fullName evidence="4">Uncharacterized protein</fullName>
    </submittedName>
</protein>
<sequence length="342" mass="37956">MSPSWNPSQMPNLAGKVAVVTGARSTCSKGLGIDTAKHLAVSGAKVYCAARNEAKAMQTRRLLLSENPKIREENLVFLQLDLSNVESVLAAITELKGKEQKIDILINSAGIVSGKEAANGAWDEVMMTCHIGHFIFTNGLFSLLKEAASLAGSDVRVVNVSSNTPNLFFPTNYRFDFSSKSVFNNVVSYYPWRWTYFAKWMFTLDMVRYSMAKMANQLFTKELQKRCDDHSIPILCLSLHPGAVGTSGAEEILKPLLRPLLRLSQITPDQGSYNSLWAATTSEPRLKMNMYKGNYIEPIGVLSPVHPVVHDGAQARGLWDNTTAEVNEYLRQRDLPVLPGWI</sequence>
<evidence type="ECO:0000313" key="5">
    <source>
        <dbReference type="Proteomes" id="UP000028045"/>
    </source>
</evidence>
<dbReference type="Proteomes" id="UP000028045">
    <property type="component" value="Unassembled WGS sequence"/>
</dbReference>
<dbReference type="OrthoDB" id="191139at2759"/>
<dbReference type="EMBL" id="KL648097">
    <property type="protein sequence ID" value="KEY72272.1"/>
    <property type="molecule type" value="Genomic_DNA"/>
</dbReference>
<gene>
    <name evidence="4" type="ORF">S7711_00270</name>
</gene>
<keyword evidence="3" id="KW-0560">Oxidoreductase</keyword>
<reference evidence="4 5" key="1">
    <citation type="journal article" date="2014" name="BMC Genomics">
        <title>Comparative genome sequencing reveals chemotype-specific gene clusters in the toxigenic black mold Stachybotrys.</title>
        <authorList>
            <person name="Semeiks J."/>
            <person name="Borek D."/>
            <person name="Otwinowski Z."/>
            <person name="Grishin N.V."/>
        </authorList>
    </citation>
    <scope>NUCLEOTIDE SEQUENCE [LARGE SCALE GENOMIC DNA]</scope>
    <source>
        <strain evidence="5">CBS 109288 / IBT 7711</strain>
    </source>
</reference>
<dbReference type="HOGENOM" id="CLU_010194_44_6_1"/>
<dbReference type="AlphaFoldDB" id="A0A084B3Z3"/>
<dbReference type="Pfam" id="PF00106">
    <property type="entry name" value="adh_short"/>
    <property type="match status" value="1"/>
</dbReference>
<comment type="similarity">
    <text evidence="1">Belongs to the short-chain dehydrogenases/reductases (SDR) family.</text>
</comment>
<dbReference type="PANTHER" id="PTHR24320">
    <property type="entry name" value="RETINOL DEHYDROGENASE"/>
    <property type="match status" value="1"/>
</dbReference>
<keyword evidence="5" id="KW-1185">Reference proteome</keyword>
<dbReference type="Gene3D" id="3.40.50.720">
    <property type="entry name" value="NAD(P)-binding Rossmann-like Domain"/>
    <property type="match status" value="1"/>
</dbReference>
<dbReference type="GO" id="GO:0016491">
    <property type="term" value="F:oxidoreductase activity"/>
    <property type="evidence" value="ECO:0007669"/>
    <property type="project" value="UniProtKB-KW"/>
</dbReference>
<keyword evidence="2" id="KW-0521">NADP</keyword>
<proteinExistence type="inferred from homology"/>
<evidence type="ECO:0000256" key="1">
    <source>
        <dbReference type="ARBA" id="ARBA00006484"/>
    </source>
</evidence>
<dbReference type="InterPro" id="IPR036291">
    <property type="entry name" value="NAD(P)-bd_dom_sf"/>
</dbReference>
<evidence type="ECO:0000256" key="3">
    <source>
        <dbReference type="ARBA" id="ARBA00023002"/>
    </source>
</evidence>
<dbReference type="InterPro" id="IPR002347">
    <property type="entry name" value="SDR_fam"/>
</dbReference>
<evidence type="ECO:0000256" key="2">
    <source>
        <dbReference type="ARBA" id="ARBA00022857"/>
    </source>
</evidence>
<accession>A0A084B3Z3</accession>
<organism evidence="4 5">
    <name type="scientific">Stachybotrys chartarum (strain CBS 109288 / IBT 7711)</name>
    <name type="common">Toxic black mold</name>
    <name type="synonym">Stilbospora chartarum</name>
    <dbReference type="NCBI Taxonomy" id="1280523"/>
    <lineage>
        <taxon>Eukaryota</taxon>
        <taxon>Fungi</taxon>
        <taxon>Dikarya</taxon>
        <taxon>Ascomycota</taxon>
        <taxon>Pezizomycotina</taxon>
        <taxon>Sordariomycetes</taxon>
        <taxon>Hypocreomycetidae</taxon>
        <taxon>Hypocreales</taxon>
        <taxon>Stachybotryaceae</taxon>
        <taxon>Stachybotrys</taxon>
    </lineage>
</organism>
<evidence type="ECO:0000313" key="4">
    <source>
        <dbReference type="EMBL" id="KEY72272.1"/>
    </source>
</evidence>
<dbReference type="PANTHER" id="PTHR24320:SF282">
    <property type="entry name" value="WW DOMAIN-CONTAINING OXIDOREDUCTASE"/>
    <property type="match status" value="1"/>
</dbReference>
<name>A0A084B3Z3_STACB</name>